<dbReference type="AlphaFoldDB" id="A0A8K1C5R6"/>
<dbReference type="EMBL" id="SPLM01000145">
    <property type="protein sequence ID" value="TMW56798.1"/>
    <property type="molecule type" value="Genomic_DNA"/>
</dbReference>
<organism evidence="1 2">
    <name type="scientific">Pythium oligandrum</name>
    <name type="common">Mycoparasitic fungus</name>
    <dbReference type="NCBI Taxonomy" id="41045"/>
    <lineage>
        <taxon>Eukaryota</taxon>
        <taxon>Sar</taxon>
        <taxon>Stramenopiles</taxon>
        <taxon>Oomycota</taxon>
        <taxon>Peronosporomycetes</taxon>
        <taxon>Pythiales</taxon>
        <taxon>Pythiaceae</taxon>
        <taxon>Pythium</taxon>
    </lineage>
</organism>
<comment type="caution">
    <text evidence="1">The sequence shown here is derived from an EMBL/GenBank/DDBJ whole genome shotgun (WGS) entry which is preliminary data.</text>
</comment>
<name>A0A8K1C5R6_PYTOL</name>
<keyword evidence="2" id="KW-1185">Reference proteome</keyword>
<gene>
    <name evidence="1" type="ORF">Poli38472_006808</name>
</gene>
<evidence type="ECO:0000313" key="1">
    <source>
        <dbReference type="EMBL" id="TMW56798.1"/>
    </source>
</evidence>
<accession>A0A8K1C5R6</accession>
<protein>
    <recommendedName>
        <fullName evidence="3">WW domain-containing protein</fullName>
    </recommendedName>
</protein>
<reference evidence="1" key="1">
    <citation type="submission" date="2019-03" db="EMBL/GenBank/DDBJ databases">
        <title>Long read genome sequence of the mycoparasitic Pythium oligandrum ATCC 38472 isolated from sugarbeet rhizosphere.</title>
        <authorList>
            <person name="Gaulin E."/>
        </authorList>
    </citation>
    <scope>NUCLEOTIDE SEQUENCE</scope>
    <source>
        <strain evidence="1">ATCC 38472_TT</strain>
    </source>
</reference>
<proteinExistence type="predicted"/>
<evidence type="ECO:0008006" key="3">
    <source>
        <dbReference type="Google" id="ProtNLM"/>
    </source>
</evidence>
<dbReference type="Proteomes" id="UP000794436">
    <property type="component" value="Unassembled WGS sequence"/>
</dbReference>
<dbReference type="OrthoDB" id="551993at2759"/>
<evidence type="ECO:0000313" key="2">
    <source>
        <dbReference type="Proteomes" id="UP000794436"/>
    </source>
</evidence>
<sequence length="349" mass="39485">MGDLSSLSPDDIYAKARHFHVDLAAEPYLLPLLKQAAITPLPPQWSCVQDSPSSEVCYQNELTGERQATHPSISYFVRQIHDLRCHYGVTQLPLKEESDPALGRSDTNGWMEFEEPSRKKKYYYDFVSGQRQETHPNALLCDAVASLATGGGLDSADPRVFEHAVGLHKQSSMKHIERLEVLCFTSWWTESVLQGSKKSFLHVYFSIPTKHFQVVLDDSDDVFTISHIIGSSGKVLSAWDLHVGARIQLLGRITTLMQPSLLTRQWLALHEKQFAATKHEVETELLKYELQSHKRKPLTGQIACADPHKSVMGVSLRKLLSEIEELKIKLAKYRPDIARRYVLPLDQGD</sequence>